<proteinExistence type="predicted"/>
<evidence type="ECO:0000313" key="2">
    <source>
        <dbReference type="Proteomes" id="UP000824782"/>
    </source>
</evidence>
<dbReference type="AlphaFoldDB" id="A0AAV7DLA2"/>
<sequence>MGSMSSGTPLPPHHLVVPILWLRFIALMHIAEFDLKNLVIWIHSLVHSTVSFWHTSYKRVAILGCAPPLATFLEVGQGAGVKFIGAAPCAGYTMRPKLYYLGDTRKLLSFFTIQNKIKKLMENCLKEDMSPKY</sequence>
<evidence type="ECO:0000313" key="1">
    <source>
        <dbReference type="EMBL" id="KAG8597956.1"/>
    </source>
</evidence>
<accession>A0AAV7DLA2</accession>
<dbReference type="Proteomes" id="UP000824782">
    <property type="component" value="Unassembled WGS sequence"/>
</dbReference>
<keyword evidence="2" id="KW-1185">Reference proteome</keyword>
<comment type="caution">
    <text evidence="1">The sequence shown here is derived from an EMBL/GenBank/DDBJ whole genome shotgun (WGS) entry which is preliminary data.</text>
</comment>
<organism evidence="1 2">
    <name type="scientific">Engystomops pustulosus</name>
    <name type="common">Tungara frog</name>
    <name type="synonym">Physalaemus pustulosus</name>
    <dbReference type="NCBI Taxonomy" id="76066"/>
    <lineage>
        <taxon>Eukaryota</taxon>
        <taxon>Metazoa</taxon>
        <taxon>Chordata</taxon>
        <taxon>Craniata</taxon>
        <taxon>Vertebrata</taxon>
        <taxon>Euteleostomi</taxon>
        <taxon>Amphibia</taxon>
        <taxon>Batrachia</taxon>
        <taxon>Anura</taxon>
        <taxon>Neobatrachia</taxon>
        <taxon>Hyloidea</taxon>
        <taxon>Leptodactylidae</taxon>
        <taxon>Leiuperinae</taxon>
        <taxon>Engystomops</taxon>
    </lineage>
</organism>
<name>A0AAV7DLA2_ENGPU</name>
<dbReference type="EMBL" id="WNYA01000001">
    <property type="protein sequence ID" value="KAG8597956.1"/>
    <property type="molecule type" value="Genomic_DNA"/>
</dbReference>
<protein>
    <submittedName>
        <fullName evidence="1">Uncharacterized protein</fullName>
    </submittedName>
</protein>
<reference evidence="1" key="1">
    <citation type="thesis" date="2020" institute="ProQuest LLC" country="789 East Eisenhower Parkway, Ann Arbor, MI, USA">
        <title>Comparative Genomics and Chromosome Evolution.</title>
        <authorList>
            <person name="Mudd A.B."/>
        </authorList>
    </citation>
    <scope>NUCLEOTIDE SEQUENCE</scope>
    <source>
        <strain evidence="1">237g6f4</strain>
        <tissue evidence="1">Blood</tissue>
    </source>
</reference>
<gene>
    <name evidence="1" type="ORF">GDO81_002443</name>
</gene>